<comment type="caution">
    <text evidence="6">The sequence shown here is derived from an EMBL/GenBank/DDBJ whole genome shotgun (WGS) entry which is preliminary data.</text>
</comment>
<dbReference type="InterPro" id="IPR003451">
    <property type="entry name" value="LytB/IspH"/>
</dbReference>
<dbReference type="Gene3D" id="3.40.1010.20">
    <property type="entry name" value="4-hydroxy-3-methylbut-2-enyl diphosphate reductase, catalytic domain"/>
    <property type="match status" value="1"/>
</dbReference>
<evidence type="ECO:0000256" key="5">
    <source>
        <dbReference type="ARBA" id="ARBA00023014"/>
    </source>
</evidence>
<dbReference type="GO" id="GO:0050992">
    <property type="term" value="P:dimethylallyl diphosphate biosynthetic process"/>
    <property type="evidence" value="ECO:0007669"/>
    <property type="project" value="InterPro"/>
</dbReference>
<evidence type="ECO:0000256" key="2">
    <source>
        <dbReference type="ARBA" id="ARBA00022485"/>
    </source>
</evidence>
<evidence type="ECO:0000256" key="1">
    <source>
        <dbReference type="ARBA" id="ARBA00001966"/>
    </source>
</evidence>
<dbReference type="Gene3D" id="3.40.50.11270">
    <property type="match status" value="1"/>
</dbReference>
<gene>
    <name evidence="6" type="ORF">LEA_00572</name>
</gene>
<evidence type="ECO:0000313" key="6">
    <source>
        <dbReference type="EMBL" id="EKC81217.1"/>
    </source>
</evidence>
<proteinExistence type="predicted"/>
<dbReference type="GO" id="GO:0051745">
    <property type="term" value="F:4-hydroxy-3-methylbut-2-enyl diphosphate reductase activity"/>
    <property type="evidence" value="ECO:0007669"/>
    <property type="project" value="InterPro"/>
</dbReference>
<evidence type="ECO:0000256" key="4">
    <source>
        <dbReference type="ARBA" id="ARBA00023004"/>
    </source>
</evidence>
<reference evidence="6" key="1">
    <citation type="journal article" date="2013" name="Environ. Microbiol.">
        <title>Microbiota from the distal guts of lean and obese adolescents exhibit partial functional redundancy besides clear differences in community structure.</title>
        <authorList>
            <person name="Ferrer M."/>
            <person name="Ruiz A."/>
            <person name="Lanza F."/>
            <person name="Haange S.B."/>
            <person name="Oberbach A."/>
            <person name="Till H."/>
            <person name="Bargiela R."/>
            <person name="Campoy C."/>
            <person name="Segura M.T."/>
            <person name="Richter M."/>
            <person name="von Bergen M."/>
            <person name="Seifert J."/>
            <person name="Suarez A."/>
        </authorList>
    </citation>
    <scope>NUCLEOTIDE SEQUENCE</scope>
</reference>
<name>K1U7H3_9ZZZZ</name>
<dbReference type="AlphaFoldDB" id="K1U7H3"/>
<dbReference type="GO" id="GO:0046872">
    <property type="term" value="F:metal ion binding"/>
    <property type="evidence" value="ECO:0007669"/>
    <property type="project" value="UniProtKB-KW"/>
</dbReference>
<feature type="non-terminal residue" evidence="6">
    <location>
        <position position="153"/>
    </location>
</feature>
<accession>K1U7H3</accession>
<keyword evidence="5" id="KW-0411">Iron-sulfur</keyword>
<keyword evidence="3" id="KW-0479">Metal-binding</keyword>
<dbReference type="EMBL" id="AJWY01000409">
    <property type="protein sequence ID" value="EKC81217.1"/>
    <property type="molecule type" value="Genomic_DNA"/>
</dbReference>
<dbReference type="PANTHER" id="PTHR30426">
    <property type="entry name" value="4-HYDROXY-3-METHYLBUT-2-ENYL DIPHOSPHATE REDUCTASE"/>
    <property type="match status" value="1"/>
</dbReference>
<keyword evidence="4" id="KW-0408">Iron</keyword>
<dbReference type="PANTHER" id="PTHR30426:SF0">
    <property type="entry name" value="4-HYDROXY-3-METHYLBUT-2-ENYL DIPHOSPHATE REDUCTASE"/>
    <property type="match status" value="1"/>
</dbReference>
<sequence>MQRITLAESAGFCFGVNRAVKLLEELVKKNQNVFTLGPIIHNPQVIKHFENKGVRIIDSPDECEEGDLIVVRTHGIPKDMMEKVKSISPNYCNATCPFVTKIHKIVSENSLKENVTLIAGDKSHPEVIGIRSYCNGRSFVFNSEKELDQIIEN</sequence>
<organism evidence="6">
    <name type="scientific">human gut metagenome</name>
    <dbReference type="NCBI Taxonomy" id="408170"/>
    <lineage>
        <taxon>unclassified sequences</taxon>
        <taxon>metagenomes</taxon>
        <taxon>organismal metagenomes</taxon>
    </lineage>
</organism>
<protein>
    <submittedName>
        <fullName evidence="6">Hydroxymethylbutenyl pyrophosphate reductase</fullName>
    </submittedName>
</protein>
<dbReference type="GO" id="GO:0019288">
    <property type="term" value="P:isopentenyl diphosphate biosynthetic process, methylerythritol 4-phosphate pathway"/>
    <property type="evidence" value="ECO:0007669"/>
    <property type="project" value="InterPro"/>
</dbReference>
<comment type="cofactor">
    <cofactor evidence="1">
        <name>[4Fe-4S] cluster</name>
        <dbReference type="ChEBI" id="CHEBI:49883"/>
    </cofactor>
</comment>
<dbReference type="Pfam" id="PF02401">
    <property type="entry name" value="LYTB"/>
    <property type="match status" value="1"/>
</dbReference>
<keyword evidence="2" id="KW-0004">4Fe-4S</keyword>
<dbReference type="GO" id="GO:0051539">
    <property type="term" value="F:4 iron, 4 sulfur cluster binding"/>
    <property type="evidence" value="ECO:0007669"/>
    <property type="project" value="UniProtKB-KW"/>
</dbReference>
<evidence type="ECO:0000256" key="3">
    <source>
        <dbReference type="ARBA" id="ARBA00022723"/>
    </source>
</evidence>